<dbReference type="SUPFAM" id="SSF56436">
    <property type="entry name" value="C-type lectin-like"/>
    <property type="match status" value="1"/>
</dbReference>
<dbReference type="Gene3D" id="3.10.100.10">
    <property type="entry name" value="Mannose-Binding Protein A, subunit A"/>
    <property type="match status" value="1"/>
</dbReference>
<keyword evidence="1 4" id="KW-1133">Transmembrane helix</keyword>
<dbReference type="InterPro" id="IPR016186">
    <property type="entry name" value="C-type_lectin-like/link_sf"/>
</dbReference>
<evidence type="ECO:0000256" key="1">
    <source>
        <dbReference type="ARBA" id="ARBA00022989"/>
    </source>
</evidence>
<keyword evidence="7" id="KW-1185">Reference proteome</keyword>
<gene>
    <name evidence="6" type="primary">Necator_chrII.g8589</name>
    <name evidence="6" type="ORF">RB195_020794</name>
</gene>
<dbReference type="InterPro" id="IPR016187">
    <property type="entry name" value="CTDL_fold"/>
</dbReference>
<feature type="transmembrane region" description="Helical" evidence="4">
    <location>
        <begin position="76"/>
        <end position="98"/>
    </location>
</feature>
<dbReference type="Pfam" id="PF00059">
    <property type="entry name" value="Lectin_C"/>
    <property type="match status" value="1"/>
</dbReference>
<protein>
    <recommendedName>
        <fullName evidence="5">C-type lectin domain-containing protein</fullName>
    </recommendedName>
</protein>
<feature type="domain" description="C-type lectin" evidence="5">
    <location>
        <begin position="118"/>
        <end position="241"/>
    </location>
</feature>
<keyword evidence="4" id="KW-0812">Transmembrane</keyword>
<feature type="compositionally biased region" description="Basic residues" evidence="3">
    <location>
        <begin position="1"/>
        <end position="12"/>
    </location>
</feature>
<dbReference type="SMART" id="SM00034">
    <property type="entry name" value="CLECT"/>
    <property type="match status" value="1"/>
</dbReference>
<sequence>MLTNKRHEHAHHRADGPKATRSRLIPPAPKEHAQNWEHLSLISLQVAHLLTERAWLRSNVRNGQHPFIRTGSWSTAIIATMALKSFVFLSLLAFVLSYRAKFAPRQPSNPCPNGWHRYLDSCYYFEQRKMNFDKAEVRCLEKNSLMFTPETVEEYREVMKHSPMNYFTWVGLKQREGEREARWTSSGGIRPSLIDWLTLTPGTYSNGWSGSATCVARYNTPYSKPYSYFYFCGMDFHSICEKNNTLLKNIWDQSAIRF</sequence>
<evidence type="ECO:0000256" key="3">
    <source>
        <dbReference type="SAM" id="MobiDB-lite"/>
    </source>
</evidence>
<dbReference type="Proteomes" id="UP001303046">
    <property type="component" value="Unassembled WGS sequence"/>
</dbReference>
<dbReference type="PROSITE" id="PS50041">
    <property type="entry name" value="C_TYPE_LECTIN_2"/>
    <property type="match status" value="1"/>
</dbReference>
<evidence type="ECO:0000313" key="7">
    <source>
        <dbReference type="Proteomes" id="UP001303046"/>
    </source>
</evidence>
<proteinExistence type="predicted"/>
<reference evidence="6 7" key="1">
    <citation type="submission" date="2023-08" db="EMBL/GenBank/DDBJ databases">
        <title>A Necator americanus chromosomal reference genome.</title>
        <authorList>
            <person name="Ilik V."/>
            <person name="Petrzelkova K.J."/>
            <person name="Pardy F."/>
            <person name="Fuh T."/>
            <person name="Niatou-Singa F.S."/>
            <person name="Gouil Q."/>
            <person name="Baker L."/>
            <person name="Ritchie M.E."/>
            <person name="Jex A.R."/>
            <person name="Gazzola D."/>
            <person name="Li H."/>
            <person name="Toshio Fujiwara R."/>
            <person name="Zhan B."/>
            <person name="Aroian R.V."/>
            <person name="Pafco B."/>
            <person name="Schwarz E.M."/>
        </authorList>
    </citation>
    <scope>NUCLEOTIDE SEQUENCE [LARGE SCALE GENOMIC DNA]</scope>
    <source>
        <strain evidence="6 7">Aroian</strain>
        <tissue evidence="6">Whole animal</tissue>
    </source>
</reference>
<keyword evidence="2" id="KW-1015">Disulfide bond</keyword>
<dbReference type="PANTHER" id="PTHR46784">
    <property type="entry name" value="KILLER CELL LECTIN-LIKE RECEPTOR SUBFAMILY B MEMBER 1"/>
    <property type="match status" value="1"/>
</dbReference>
<accession>A0ABR1CKQ8</accession>
<evidence type="ECO:0000256" key="2">
    <source>
        <dbReference type="ARBA" id="ARBA00023157"/>
    </source>
</evidence>
<dbReference type="PANTHER" id="PTHR46784:SF1">
    <property type="entry name" value="KILLER CELL LECTIN-LIKE RECEPTOR SUBFAMILY B MEMBER 1"/>
    <property type="match status" value="1"/>
</dbReference>
<evidence type="ECO:0000256" key="4">
    <source>
        <dbReference type="SAM" id="Phobius"/>
    </source>
</evidence>
<comment type="caution">
    <text evidence="6">The sequence shown here is derived from an EMBL/GenBank/DDBJ whole genome shotgun (WGS) entry which is preliminary data.</text>
</comment>
<name>A0ABR1CKQ8_NECAM</name>
<dbReference type="InterPro" id="IPR001304">
    <property type="entry name" value="C-type_lectin-like"/>
</dbReference>
<evidence type="ECO:0000259" key="5">
    <source>
        <dbReference type="PROSITE" id="PS50041"/>
    </source>
</evidence>
<organism evidence="6 7">
    <name type="scientific">Necator americanus</name>
    <name type="common">Human hookworm</name>
    <dbReference type="NCBI Taxonomy" id="51031"/>
    <lineage>
        <taxon>Eukaryota</taxon>
        <taxon>Metazoa</taxon>
        <taxon>Ecdysozoa</taxon>
        <taxon>Nematoda</taxon>
        <taxon>Chromadorea</taxon>
        <taxon>Rhabditida</taxon>
        <taxon>Rhabditina</taxon>
        <taxon>Rhabditomorpha</taxon>
        <taxon>Strongyloidea</taxon>
        <taxon>Ancylostomatidae</taxon>
        <taxon>Bunostominae</taxon>
        <taxon>Necator</taxon>
    </lineage>
</organism>
<dbReference type="EMBL" id="JAVFWL010000002">
    <property type="protein sequence ID" value="KAK6738914.1"/>
    <property type="molecule type" value="Genomic_DNA"/>
</dbReference>
<evidence type="ECO:0000313" key="6">
    <source>
        <dbReference type="EMBL" id="KAK6738914.1"/>
    </source>
</evidence>
<keyword evidence="4" id="KW-0472">Membrane</keyword>
<dbReference type="InterPro" id="IPR051527">
    <property type="entry name" value="KLR_subfamily_B"/>
</dbReference>
<feature type="region of interest" description="Disordered" evidence="3">
    <location>
        <begin position="1"/>
        <end position="23"/>
    </location>
</feature>